<keyword evidence="3" id="KW-1185">Reference proteome</keyword>
<dbReference type="Proteomes" id="UP000013827">
    <property type="component" value="Unassembled WGS sequence"/>
</dbReference>
<dbReference type="EnsemblProtists" id="EOD31281">
    <property type="protein sequence ID" value="EOD31281"/>
    <property type="gene ID" value="EMIHUDRAFT_253583"/>
</dbReference>
<evidence type="ECO:0000313" key="3">
    <source>
        <dbReference type="Proteomes" id="UP000013827"/>
    </source>
</evidence>
<reference evidence="3" key="1">
    <citation type="journal article" date="2013" name="Nature">
        <title>Pan genome of the phytoplankton Emiliania underpins its global distribution.</title>
        <authorList>
            <person name="Read B.A."/>
            <person name="Kegel J."/>
            <person name="Klute M.J."/>
            <person name="Kuo A."/>
            <person name="Lefebvre S.C."/>
            <person name="Maumus F."/>
            <person name="Mayer C."/>
            <person name="Miller J."/>
            <person name="Monier A."/>
            <person name="Salamov A."/>
            <person name="Young J."/>
            <person name="Aguilar M."/>
            <person name="Claverie J.M."/>
            <person name="Frickenhaus S."/>
            <person name="Gonzalez K."/>
            <person name="Herman E.K."/>
            <person name="Lin Y.C."/>
            <person name="Napier J."/>
            <person name="Ogata H."/>
            <person name="Sarno A.F."/>
            <person name="Shmutz J."/>
            <person name="Schroeder D."/>
            <person name="de Vargas C."/>
            <person name="Verret F."/>
            <person name="von Dassow P."/>
            <person name="Valentin K."/>
            <person name="Van de Peer Y."/>
            <person name="Wheeler G."/>
            <person name="Dacks J.B."/>
            <person name="Delwiche C.F."/>
            <person name="Dyhrman S.T."/>
            <person name="Glockner G."/>
            <person name="John U."/>
            <person name="Richards T."/>
            <person name="Worden A.Z."/>
            <person name="Zhang X."/>
            <person name="Grigoriev I.V."/>
            <person name="Allen A.E."/>
            <person name="Bidle K."/>
            <person name="Borodovsky M."/>
            <person name="Bowler C."/>
            <person name="Brownlee C."/>
            <person name="Cock J.M."/>
            <person name="Elias M."/>
            <person name="Gladyshev V.N."/>
            <person name="Groth M."/>
            <person name="Guda C."/>
            <person name="Hadaegh A."/>
            <person name="Iglesias-Rodriguez M.D."/>
            <person name="Jenkins J."/>
            <person name="Jones B.M."/>
            <person name="Lawson T."/>
            <person name="Leese F."/>
            <person name="Lindquist E."/>
            <person name="Lobanov A."/>
            <person name="Lomsadze A."/>
            <person name="Malik S.B."/>
            <person name="Marsh M.E."/>
            <person name="Mackinder L."/>
            <person name="Mock T."/>
            <person name="Mueller-Roeber B."/>
            <person name="Pagarete A."/>
            <person name="Parker M."/>
            <person name="Probert I."/>
            <person name="Quesneville H."/>
            <person name="Raines C."/>
            <person name="Rensing S.A."/>
            <person name="Riano-Pachon D.M."/>
            <person name="Richier S."/>
            <person name="Rokitta S."/>
            <person name="Shiraiwa Y."/>
            <person name="Soanes D.M."/>
            <person name="van der Giezen M."/>
            <person name="Wahlund T.M."/>
            <person name="Williams B."/>
            <person name="Wilson W."/>
            <person name="Wolfe G."/>
            <person name="Wurch L.L."/>
        </authorList>
    </citation>
    <scope>NUCLEOTIDE SEQUENCE</scope>
</reference>
<dbReference type="RefSeq" id="XP_005771533.1">
    <property type="nucleotide sequence ID" value="XM_005771476.1"/>
</dbReference>
<name>A0A0D3K696_EMIH1</name>
<protein>
    <submittedName>
        <fullName evidence="2">Uncharacterized protein</fullName>
    </submittedName>
</protein>
<dbReference type="GeneID" id="17264649"/>
<dbReference type="PaxDb" id="2903-EOD19104"/>
<accession>A0A0D3K696</accession>
<dbReference type="HOGENOM" id="CLU_2611056_0_0_1"/>
<dbReference type="KEGG" id="ehx:EMIHUDRAFT_253583"/>
<evidence type="ECO:0000313" key="2">
    <source>
        <dbReference type="EnsemblProtists" id="EOD31281"/>
    </source>
</evidence>
<dbReference type="GeneID" id="17276556"/>
<evidence type="ECO:0000256" key="1">
    <source>
        <dbReference type="SAM" id="MobiDB-lite"/>
    </source>
</evidence>
<reference evidence="2" key="2">
    <citation type="submission" date="2024-10" db="UniProtKB">
        <authorList>
            <consortium name="EnsemblProtists"/>
        </authorList>
    </citation>
    <scope>IDENTIFICATION</scope>
</reference>
<dbReference type="RefSeq" id="XP_005783710.1">
    <property type="nucleotide sequence ID" value="XM_005783653.1"/>
</dbReference>
<feature type="compositionally biased region" description="Acidic residues" evidence="1">
    <location>
        <begin position="39"/>
        <end position="48"/>
    </location>
</feature>
<sequence length="79" mass="8629">MAGSDRGRDGSIVTEAPQMLHDLNASVKTPAVDRTENTEILEETELEEENHASLLAGARAESERTGDKLDPILGRPRPY</sequence>
<dbReference type="AlphaFoldDB" id="A0A0D3K696"/>
<feature type="region of interest" description="Disordered" evidence="1">
    <location>
        <begin position="1"/>
        <end position="79"/>
    </location>
</feature>
<proteinExistence type="predicted"/>
<dbReference type="EnsemblProtists" id="EOD19104">
    <property type="protein sequence ID" value="EOD19104"/>
    <property type="gene ID" value="EMIHUDRAFT_243273"/>
</dbReference>
<feature type="compositionally biased region" description="Basic and acidic residues" evidence="1">
    <location>
        <begin position="60"/>
        <end position="70"/>
    </location>
</feature>
<dbReference type="KEGG" id="ehx:EMIHUDRAFT_243273"/>
<organism evidence="2 3">
    <name type="scientific">Emiliania huxleyi (strain CCMP1516)</name>
    <dbReference type="NCBI Taxonomy" id="280463"/>
    <lineage>
        <taxon>Eukaryota</taxon>
        <taxon>Haptista</taxon>
        <taxon>Haptophyta</taxon>
        <taxon>Prymnesiophyceae</taxon>
        <taxon>Isochrysidales</taxon>
        <taxon>Noelaerhabdaceae</taxon>
        <taxon>Emiliania</taxon>
    </lineage>
</organism>